<dbReference type="NCBIfam" id="TIGR00444">
    <property type="entry name" value="mazG"/>
    <property type="match status" value="1"/>
</dbReference>
<reference evidence="2" key="2">
    <citation type="journal article" date="2021" name="PeerJ">
        <title>Extensive microbial diversity within the chicken gut microbiome revealed by metagenomics and culture.</title>
        <authorList>
            <person name="Gilroy R."/>
            <person name="Ravi A."/>
            <person name="Getino M."/>
            <person name="Pursley I."/>
            <person name="Horton D.L."/>
            <person name="Alikhan N.F."/>
            <person name="Baker D."/>
            <person name="Gharbi K."/>
            <person name="Hall N."/>
            <person name="Watson M."/>
            <person name="Adriaenssens E.M."/>
            <person name="Foster-Nyarko E."/>
            <person name="Jarju S."/>
            <person name="Secka A."/>
            <person name="Antonio M."/>
            <person name="Oren A."/>
            <person name="Chaudhuri R.R."/>
            <person name="La Ragione R."/>
            <person name="Hildebrand F."/>
            <person name="Pallen M.J."/>
        </authorList>
    </citation>
    <scope>NUCLEOTIDE SEQUENCE</scope>
    <source>
        <strain evidence="2">10669</strain>
    </source>
</reference>
<comment type="caution">
    <text evidence="2">The sequence shown here is derived from an EMBL/GenBank/DDBJ whole genome shotgun (WGS) entry which is preliminary data.</text>
</comment>
<name>A0A9D1T214_9BACT</name>
<dbReference type="GO" id="GO:0006950">
    <property type="term" value="P:response to stress"/>
    <property type="evidence" value="ECO:0007669"/>
    <property type="project" value="UniProtKB-ARBA"/>
</dbReference>
<dbReference type="EMBL" id="DVOG01000159">
    <property type="protein sequence ID" value="HIV04707.1"/>
    <property type="molecule type" value="Genomic_DNA"/>
</dbReference>
<dbReference type="GO" id="GO:0006203">
    <property type="term" value="P:dGTP catabolic process"/>
    <property type="evidence" value="ECO:0007669"/>
    <property type="project" value="TreeGrafter"/>
</dbReference>
<dbReference type="GO" id="GO:0047429">
    <property type="term" value="F:nucleoside triphosphate diphosphatase activity"/>
    <property type="evidence" value="ECO:0007669"/>
    <property type="project" value="TreeGrafter"/>
</dbReference>
<dbReference type="GO" id="GO:0046061">
    <property type="term" value="P:dATP catabolic process"/>
    <property type="evidence" value="ECO:0007669"/>
    <property type="project" value="TreeGrafter"/>
</dbReference>
<organism evidence="2 3">
    <name type="scientific">Candidatus Spyradosoma merdigallinarum</name>
    <dbReference type="NCBI Taxonomy" id="2840950"/>
    <lineage>
        <taxon>Bacteria</taxon>
        <taxon>Pseudomonadati</taxon>
        <taxon>Verrucomicrobiota</taxon>
        <taxon>Opitutia</taxon>
        <taxon>Opitutia incertae sedis</taxon>
        <taxon>Candidatus Spyradosoma</taxon>
    </lineage>
</organism>
<dbReference type="Gene3D" id="1.10.287.1080">
    <property type="entry name" value="MazG-like"/>
    <property type="match status" value="1"/>
</dbReference>
<sequence length="223" mass="24265">MASIDDLIATVARLRAPDGCPWDREQTHRSLCAGLVEEAEEFLETVDLDEKDHMREELGDLLLQVVMHAQIAAEDGYFTFDDVARGVNEKMIRRHPHVFGNLSLKDSAAVLNKWDEIKAEEKGAGAKPAETAPFKDVPATLSAMLRAREVWKAVTKKGLDAGASADRAKIDALAGTLDEETAGTALFEIVAACRQAGIDPESALRRKTLAVQQACLKNANAEN</sequence>
<reference evidence="2" key="1">
    <citation type="submission" date="2020-10" db="EMBL/GenBank/DDBJ databases">
        <authorList>
            <person name="Gilroy R."/>
        </authorList>
    </citation>
    <scope>NUCLEOTIDE SEQUENCE</scope>
    <source>
        <strain evidence="2">10669</strain>
    </source>
</reference>
<dbReference type="FunFam" id="1.10.287.1080:FF:000001">
    <property type="entry name" value="Nucleoside triphosphate pyrophosphohydrolase"/>
    <property type="match status" value="1"/>
</dbReference>
<accession>A0A9D1T214</accession>
<dbReference type="InterPro" id="IPR048015">
    <property type="entry name" value="NTP-PPase_MazG-like_N"/>
</dbReference>
<dbReference type="SUPFAM" id="SSF101386">
    <property type="entry name" value="all-alpha NTP pyrophosphatases"/>
    <property type="match status" value="1"/>
</dbReference>
<evidence type="ECO:0000313" key="2">
    <source>
        <dbReference type="EMBL" id="HIV04707.1"/>
    </source>
</evidence>
<feature type="domain" description="NTP pyrophosphohydrolase MazG-like" evidence="1">
    <location>
        <begin position="26"/>
        <end position="99"/>
    </location>
</feature>
<dbReference type="GO" id="GO:0046052">
    <property type="term" value="P:UTP catabolic process"/>
    <property type="evidence" value="ECO:0007669"/>
    <property type="project" value="TreeGrafter"/>
</dbReference>
<dbReference type="PANTHER" id="PTHR30522">
    <property type="entry name" value="NUCLEOSIDE TRIPHOSPHATE PYROPHOSPHOHYDROLASE"/>
    <property type="match status" value="1"/>
</dbReference>
<evidence type="ECO:0000259" key="1">
    <source>
        <dbReference type="Pfam" id="PF03819"/>
    </source>
</evidence>
<evidence type="ECO:0000313" key="3">
    <source>
        <dbReference type="Proteomes" id="UP000886812"/>
    </source>
</evidence>
<dbReference type="Proteomes" id="UP000886812">
    <property type="component" value="Unassembled WGS sequence"/>
</dbReference>
<dbReference type="GO" id="GO:0046076">
    <property type="term" value="P:dTTP catabolic process"/>
    <property type="evidence" value="ECO:0007669"/>
    <property type="project" value="TreeGrafter"/>
</dbReference>
<dbReference type="GO" id="GO:0046047">
    <property type="term" value="P:TTP catabolic process"/>
    <property type="evidence" value="ECO:0007669"/>
    <property type="project" value="TreeGrafter"/>
</dbReference>
<protein>
    <submittedName>
        <fullName evidence="2">MazG family protein</fullName>
    </submittedName>
</protein>
<dbReference type="AlphaFoldDB" id="A0A9D1T214"/>
<dbReference type="GO" id="GO:0046081">
    <property type="term" value="P:dUTP catabolic process"/>
    <property type="evidence" value="ECO:0007669"/>
    <property type="project" value="TreeGrafter"/>
</dbReference>
<dbReference type="PANTHER" id="PTHR30522:SF0">
    <property type="entry name" value="NUCLEOSIDE TRIPHOSPHATE PYROPHOSPHOHYDROLASE"/>
    <property type="match status" value="1"/>
</dbReference>
<gene>
    <name evidence="2" type="ORF">IAC75_06145</name>
</gene>
<dbReference type="CDD" id="cd11528">
    <property type="entry name" value="NTP-PPase_MazG_Nterm"/>
    <property type="match status" value="1"/>
</dbReference>
<dbReference type="InterPro" id="IPR004518">
    <property type="entry name" value="MazG-like_dom"/>
</dbReference>
<dbReference type="InterPro" id="IPR011551">
    <property type="entry name" value="NTP_PyrPHydrolase_MazG"/>
</dbReference>
<dbReference type="Pfam" id="PF03819">
    <property type="entry name" value="MazG"/>
    <property type="match status" value="1"/>
</dbReference>
<proteinExistence type="predicted"/>